<dbReference type="PANTHER" id="PTHR38421">
    <property type="entry name" value="TRANSMEMBRANE PROTEIN USGS"/>
    <property type="match status" value="1"/>
</dbReference>
<dbReference type="EMBL" id="CM003105">
    <property type="protein sequence ID" value="KUI71874.1"/>
    <property type="molecule type" value="Genomic_DNA"/>
</dbReference>
<sequence>MEARERRPQSHRDHLPVDIDKEKLKKAFDISHFDINAVLRGIQLTLVAAHRALQNPALFSSEHYKQAAIAVAAGIAIRLAISIPILGVRVLIWFLSLIFRLDTVTWDDKVLEGLNFIAEYVLQVPLFLMTLMRYATPTLDNLFMESLKWVDTTYVQMHKHDDPKNLREMYYPNMRQYTPRDGSTSTSSTAEAISMFLYRFARKALISMAVYSLSYLPVVGRFVLPAASFYTFNAAVGLGPASVLFGTGIFLPRRYLVIFLQTYFSSRSLMRELLEPYFARIRFTKQEKRQWFRSREGLLFGFGIGFYVLLRVPLLGVLIYGIAEASTAYLITKVTDPPPPPADSAAFAASQQEWKNKQKFLSLSLANLDKIHDKPPPYSELDPHFEARPTVS</sequence>
<organism evidence="2 3">
    <name type="scientific">Cytospora mali</name>
    <name type="common">Apple Valsa canker fungus</name>
    <name type="synonym">Valsa mali</name>
    <dbReference type="NCBI Taxonomy" id="578113"/>
    <lineage>
        <taxon>Eukaryota</taxon>
        <taxon>Fungi</taxon>
        <taxon>Dikarya</taxon>
        <taxon>Ascomycota</taxon>
        <taxon>Pezizomycotina</taxon>
        <taxon>Sordariomycetes</taxon>
        <taxon>Sordariomycetidae</taxon>
        <taxon>Diaporthales</taxon>
        <taxon>Cytosporaceae</taxon>
        <taxon>Cytospora</taxon>
    </lineage>
</organism>
<keyword evidence="1" id="KW-0472">Membrane</keyword>
<feature type="transmembrane region" description="Helical" evidence="1">
    <location>
        <begin position="230"/>
        <end position="251"/>
    </location>
</feature>
<dbReference type="AlphaFoldDB" id="A0A194W5X3"/>
<keyword evidence="1" id="KW-1133">Transmembrane helix</keyword>
<reference evidence="2" key="1">
    <citation type="submission" date="2014-12" db="EMBL/GenBank/DDBJ databases">
        <title>Genome Sequence of Valsa Canker Pathogens Uncovers a Specific Adaption of Colonization on Woody Bark.</title>
        <authorList>
            <person name="Yin Z."/>
            <person name="Liu H."/>
            <person name="Gao X."/>
            <person name="Li Z."/>
            <person name="Song N."/>
            <person name="Ke X."/>
            <person name="Dai Q."/>
            <person name="Wu Y."/>
            <person name="Sun Y."/>
            <person name="Xu J.-R."/>
            <person name="Kang Z.K."/>
            <person name="Wang L."/>
            <person name="Huang L."/>
        </authorList>
    </citation>
    <scope>NUCLEOTIDE SEQUENCE [LARGE SCALE GENOMIC DNA]</scope>
    <source>
        <strain evidence="2">03-8</strain>
    </source>
</reference>
<dbReference type="PANTHER" id="PTHR38421:SF1">
    <property type="entry name" value="TRANSMEMBRANE PROTEIN"/>
    <property type="match status" value="1"/>
</dbReference>
<evidence type="ECO:0000313" key="2">
    <source>
        <dbReference type="EMBL" id="KUI71874.1"/>
    </source>
</evidence>
<dbReference type="OrthoDB" id="10041630at2759"/>
<accession>A0A194W5X3</accession>
<feature type="transmembrane region" description="Helical" evidence="1">
    <location>
        <begin position="204"/>
        <end position="224"/>
    </location>
</feature>
<dbReference type="Proteomes" id="UP000078559">
    <property type="component" value="Chromosome 8"/>
</dbReference>
<keyword evidence="1" id="KW-0812">Transmembrane</keyword>
<protein>
    <recommendedName>
        <fullName evidence="4">Transmembrane protein UsgS</fullName>
    </recommendedName>
</protein>
<evidence type="ECO:0000256" key="1">
    <source>
        <dbReference type="SAM" id="Phobius"/>
    </source>
</evidence>
<evidence type="ECO:0000313" key="3">
    <source>
        <dbReference type="Proteomes" id="UP000078559"/>
    </source>
</evidence>
<proteinExistence type="predicted"/>
<feature type="transmembrane region" description="Helical" evidence="1">
    <location>
        <begin position="116"/>
        <end position="135"/>
    </location>
</feature>
<name>A0A194W5X3_CYTMA</name>
<evidence type="ECO:0008006" key="4">
    <source>
        <dbReference type="Google" id="ProtNLM"/>
    </source>
</evidence>
<gene>
    <name evidence="2" type="ORF">VM1G_07851</name>
</gene>
<keyword evidence="3" id="KW-1185">Reference proteome</keyword>
<feature type="transmembrane region" description="Helical" evidence="1">
    <location>
        <begin position="298"/>
        <end position="323"/>
    </location>
</feature>
<feature type="transmembrane region" description="Helical" evidence="1">
    <location>
        <begin position="67"/>
        <end position="96"/>
    </location>
</feature>